<evidence type="ECO:0000256" key="4">
    <source>
        <dbReference type="RuleBase" id="RU003422"/>
    </source>
</evidence>
<evidence type="ECO:0000313" key="8">
    <source>
        <dbReference type="Proteomes" id="UP000355283"/>
    </source>
</evidence>
<keyword evidence="1 4" id="KW-0547">Nucleotide-binding</keyword>
<sequence length="348" mass="37316">MGGSTLQAERPYENTTPAAAQFDMNVDDTMVNVSELQKLGVNAADIAKLVEAGISTAGMVCKVPLKVLLAIKGFSEAKVEKIRSSARKLTGGTSHPFRTGTEVREQRKRCIKITTGAKTFDAILGGGVESGSITEAYGEFRTGKTQLSHTLAVTCQLGFDQGGGQGKCIYLDTEGNFRPERIEKIADRFGLDADATLDNIIVARAYASDQQCELLKPLAALIAEHGPFRMLIIDSIIALFRVDYSGRGELSERQQKLGQHLSALTRLAEDMNIAVFLVNQCTADPGAMSLFAPVVKPVGGNVLAHASCTRIHLKKGRENCRVAKVVDSPSMPEAEAQFAITDGGIADE</sequence>
<evidence type="ECO:0000256" key="3">
    <source>
        <dbReference type="ARBA" id="ARBA00023125"/>
    </source>
</evidence>
<accession>A0A4D9CQI8</accession>
<dbReference type="InterPro" id="IPR013632">
    <property type="entry name" value="Rad51_C"/>
</dbReference>
<name>A0A4D9CQI8_9STRA</name>
<dbReference type="InterPro" id="IPR003593">
    <property type="entry name" value="AAA+_ATPase"/>
</dbReference>
<evidence type="ECO:0000259" key="5">
    <source>
        <dbReference type="PROSITE" id="PS50162"/>
    </source>
</evidence>
<dbReference type="GO" id="GO:0000730">
    <property type="term" value="P:DNA recombinase assembly"/>
    <property type="evidence" value="ECO:0007669"/>
    <property type="project" value="TreeGrafter"/>
</dbReference>
<dbReference type="PROSITE" id="PS50163">
    <property type="entry name" value="RECA_3"/>
    <property type="match status" value="1"/>
</dbReference>
<dbReference type="GO" id="GO:0070192">
    <property type="term" value="P:chromosome organization involved in meiotic cell cycle"/>
    <property type="evidence" value="ECO:0007669"/>
    <property type="project" value="TreeGrafter"/>
</dbReference>
<dbReference type="InterPro" id="IPR020588">
    <property type="entry name" value="RecA_ATP-bd"/>
</dbReference>
<dbReference type="SMART" id="SM00382">
    <property type="entry name" value="AAA"/>
    <property type="match status" value="1"/>
</dbReference>
<comment type="caution">
    <text evidence="7">The sequence shown here is derived from an EMBL/GenBank/DDBJ whole genome shotgun (WGS) entry which is preliminary data.</text>
</comment>
<reference evidence="7 8" key="1">
    <citation type="submission" date="2019-01" db="EMBL/GenBank/DDBJ databases">
        <title>Nuclear Genome Assembly of the Microalgal Biofuel strain Nannochloropsis salina CCMP1776.</title>
        <authorList>
            <person name="Hovde B."/>
        </authorList>
    </citation>
    <scope>NUCLEOTIDE SEQUENCE [LARGE SCALE GENOMIC DNA]</scope>
    <source>
        <strain evidence="7 8">CCMP1776</strain>
    </source>
</reference>
<evidence type="ECO:0000259" key="6">
    <source>
        <dbReference type="PROSITE" id="PS50163"/>
    </source>
</evidence>
<feature type="domain" description="RecA family profile 1" evidence="5">
    <location>
        <begin position="109"/>
        <end position="281"/>
    </location>
</feature>
<dbReference type="InterPro" id="IPR016467">
    <property type="entry name" value="DNA_recomb/repair_RecA-like"/>
</dbReference>
<dbReference type="GO" id="GO:0007131">
    <property type="term" value="P:reciprocal meiotic recombination"/>
    <property type="evidence" value="ECO:0007669"/>
    <property type="project" value="TreeGrafter"/>
</dbReference>
<organism evidence="7 8">
    <name type="scientific">Nannochloropsis salina CCMP1776</name>
    <dbReference type="NCBI Taxonomy" id="1027361"/>
    <lineage>
        <taxon>Eukaryota</taxon>
        <taxon>Sar</taxon>
        <taxon>Stramenopiles</taxon>
        <taxon>Ochrophyta</taxon>
        <taxon>Eustigmatophyceae</taxon>
        <taxon>Eustigmatales</taxon>
        <taxon>Monodopsidaceae</taxon>
        <taxon>Microchloropsis</taxon>
        <taxon>Microchloropsis salina</taxon>
    </lineage>
</organism>
<proteinExistence type="inferred from homology"/>
<evidence type="ECO:0000256" key="1">
    <source>
        <dbReference type="ARBA" id="ARBA00022741"/>
    </source>
</evidence>
<evidence type="ECO:0000313" key="7">
    <source>
        <dbReference type="EMBL" id="TFJ81036.1"/>
    </source>
</evidence>
<evidence type="ECO:0000256" key="2">
    <source>
        <dbReference type="ARBA" id="ARBA00022840"/>
    </source>
</evidence>
<dbReference type="InterPro" id="IPR010995">
    <property type="entry name" value="DNA_repair_Rad51/TF_NusA_a-hlx"/>
</dbReference>
<dbReference type="AlphaFoldDB" id="A0A4D9CQI8"/>
<dbReference type="SUPFAM" id="SSF47794">
    <property type="entry name" value="Rad51 N-terminal domain-like"/>
    <property type="match status" value="1"/>
</dbReference>
<dbReference type="GO" id="GO:0005524">
    <property type="term" value="F:ATP binding"/>
    <property type="evidence" value="ECO:0007669"/>
    <property type="project" value="UniProtKB-KW"/>
</dbReference>
<feature type="domain" description="RecA family profile 2" evidence="6">
    <location>
        <begin position="288"/>
        <end position="348"/>
    </location>
</feature>
<dbReference type="OrthoDB" id="10251254at2759"/>
<keyword evidence="3" id="KW-0238">DNA-binding</keyword>
<dbReference type="GO" id="GO:0000150">
    <property type="term" value="F:DNA strand exchange activity"/>
    <property type="evidence" value="ECO:0007669"/>
    <property type="project" value="TreeGrafter"/>
</dbReference>
<dbReference type="Gene3D" id="1.10.150.20">
    <property type="entry name" value="5' to 3' exonuclease, C-terminal subdomain"/>
    <property type="match status" value="1"/>
</dbReference>
<dbReference type="NCBIfam" id="NF003301">
    <property type="entry name" value="PRK04301.1"/>
    <property type="match status" value="1"/>
</dbReference>
<evidence type="ECO:0008006" key="9">
    <source>
        <dbReference type="Google" id="ProtNLM"/>
    </source>
</evidence>
<dbReference type="GO" id="GO:0140664">
    <property type="term" value="F:ATP-dependent DNA damage sensor activity"/>
    <property type="evidence" value="ECO:0007669"/>
    <property type="project" value="InterPro"/>
</dbReference>
<dbReference type="InterPro" id="IPR027417">
    <property type="entry name" value="P-loop_NTPase"/>
</dbReference>
<dbReference type="GO" id="GO:0003690">
    <property type="term" value="F:double-stranded DNA binding"/>
    <property type="evidence" value="ECO:0007669"/>
    <property type="project" value="TreeGrafter"/>
</dbReference>
<dbReference type="GO" id="GO:0000794">
    <property type="term" value="C:condensed nuclear chromosome"/>
    <property type="evidence" value="ECO:0007669"/>
    <property type="project" value="TreeGrafter"/>
</dbReference>
<protein>
    <recommendedName>
        <fullName evidence="9">RecA family profile 1 domain-containing protein</fullName>
    </recommendedName>
</protein>
<dbReference type="GO" id="GO:0006312">
    <property type="term" value="P:mitotic recombination"/>
    <property type="evidence" value="ECO:0007669"/>
    <property type="project" value="TreeGrafter"/>
</dbReference>
<dbReference type="Gene3D" id="3.40.50.300">
    <property type="entry name" value="P-loop containing nucleotide triphosphate hydrolases"/>
    <property type="match status" value="1"/>
</dbReference>
<comment type="similarity">
    <text evidence="4">Belongs to the RecA family.</text>
</comment>
<dbReference type="PANTHER" id="PTHR22942">
    <property type="entry name" value="RECA/RAD51/RADA DNA STRAND-PAIRING FAMILY MEMBER"/>
    <property type="match status" value="1"/>
</dbReference>
<dbReference type="SUPFAM" id="SSF52540">
    <property type="entry name" value="P-loop containing nucleoside triphosphate hydrolases"/>
    <property type="match status" value="1"/>
</dbReference>
<dbReference type="GO" id="GO:0042148">
    <property type="term" value="P:DNA strand invasion"/>
    <property type="evidence" value="ECO:0007669"/>
    <property type="project" value="TreeGrafter"/>
</dbReference>
<dbReference type="FunFam" id="3.40.50.300:FF:002052">
    <property type="entry name" value="DNA repair protein RAD51 homolog"/>
    <property type="match status" value="1"/>
</dbReference>
<dbReference type="PIRSF" id="PIRSF005856">
    <property type="entry name" value="Rad51"/>
    <property type="match status" value="1"/>
</dbReference>
<dbReference type="Pfam" id="PF08423">
    <property type="entry name" value="Rad51"/>
    <property type="match status" value="1"/>
</dbReference>
<gene>
    <name evidence="7" type="ORF">NSK_007679</name>
</gene>
<dbReference type="Proteomes" id="UP000355283">
    <property type="component" value="Unassembled WGS sequence"/>
</dbReference>
<keyword evidence="2 4" id="KW-0067">ATP-binding</keyword>
<dbReference type="EMBL" id="SDOX01000145">
    <property type="protein sequence ID" value="TFJ81036.1"/>
    <property type="molecule type" value="Genomic_DNA"/>
</dbReference>
<dbReference type="PANTHER" id="PTHR22942:SF30">
    <property type="entry name" value="MEIOTIC RECOMBINATION PROTEIN DMC1_LIM15 HOMOLOG"/>
    <property type="match status" value="1"/>
</dbReference>
<dbReference type="GO" id="GO:0003697">
    <property type="term" value="F:single-stranded DNA binding"/>
    <property type="evidence" value="ECO:0007669"/>
    <property type="project" value="TreeGrafter"/>
</dbReference>
<keyword evidence="8" id="KW-1185">Reference proteome</keyword>
<dbReference type="InterPro" id="IPR020587">
    <property type="entry name" value="RecA_monomer-monomer_interface"/>
</dbReference>
<dbReference type="PROSITE" id="PS50162">
    <property type="entry name" value="RECA_2"/>
    <property type="match status" value="1"/>
</dbReference>